<name>A0AC34FZS0_9BILA</name>
<sequence length="348" mass="40803">MLPLYATRISPLSYSSLSSTLRTFHASTSLQRGRTSFFNKHKKVTDPKKEDPDYFEKQAAKLPLDGHYLDALILLWNDKIGSERELMMKATDKLIQHDGNYGLPDLDRTQPRLDFEDIDALKDAPESVKKIFSIDFGERKDLTAAWKRELVESVNKHKFDKNSLQYKIAWSTSLIRNWTMLAEEIQSKNPKKPVWLTHRIFLMLGYRRRMLRYLREQDTDEFERVLDVLKIAYHVPKQPEHVKTRKAWSENALKKRVEAEKERQLEELHEKLKEGRDEKVAEIDKNVAALKNELEEINQRLENIAIIEGTKVAGVVGKYQPKLVEELSENVLHSLLFYHKRPDEKSYS</sequence>
<dbReference type="Proteomes" id="UP000887579">
    <property type="component" value="Unplaced"/>
</dbReference>
<protein>
    <submittedName>
        <fullName evidence="2">Mitochondrial ribosomal protein S15</fullName>
    </submittedName>
</protein>
<dbReference type="WBParaSite" id="ES5_v2.g22765.t1">
    <property type="protein sequence ID" value="ES5_v2.g22765.t1"/>
    <property type="gene ID" value="ES5_v2.g22765"/>
</dbReference>
<reference evidence="2" key="1">
    <citation type="submission" date="2022-11" db="UniProtKB">
        <authorList>
            <consortium name="WormBaseParasite"/>
        </authorList>
    </citation>
    <scope>IDENTIFICATION</scope>
</reference>
<proteinExistence type="predicted"/>
<accession>A0AC34FZS0</accession>
<evidence type="ECO:0000313" key="1">
    <source>
        <dbReference type="Proteomes" id="UP000887579"/>
    </source>
</evidence>
<organism evidence="1 2">
    <name type="scientific">Panagrolaimus sp. ES5</name>
    <dbReference type="NCBI Taxonomy" id="591445"/>
    <lineage>
        <taxon>Eukaryota</taxon>
        <taxon>Metazoa</taxon>
        <taxon>Ecdysozoa</taxon>
        <taxon>Nematoda</taxon>
        <taxon>Chromadorea</taxon>
        <taxon>Rhabditida</taxon>
        <taxon>Tylenchina</taxon>
        <taxon>Panagrolaimomorpha</taxon>
        <taxon>Panagrolaimoidea</taxon>
        <taxon>Panagrolaimidae</taxon>
        <taxon>Panagrolaimus</taxon>
    </lineage>
</organism>
<evidence type="ECO:0000313" key="2">
    <source>
        <dbReference type="WBParaSite" id="ES5_v2.g22765.t1"/>
    </source>
</evidence>